<name>A0AAV5VXI6_9BILA</name>
<proteinExistence type="predicted"/>
<feature type="non-terminal residue" evidence="1">
    <location>
        <position position="1"/>
    </location>
</feature>
<accession>A0AAV5VXI6</accession>
<evidence type="ECO:0000313" key="1">
    <source>
        <dbReference type="EMBL" id="GMT24337.1"/>
    </source>
</evidence>
<gene>
    <name evidence="1" type="ORF">PFISCL1PPCAC_15634</name>
</gene>
<dbReference type="AlphaFoldDB" id="A0AAV5VXI6"/>
<protein>
    <submittedName>
        <fullName evidence="1">Uncharacterized protein</fullName>
    </submittedName>
</protein>
<keyword evidence="2" id="KW-1185">Reference proteome</keyword>
<feature type="non-terminal residue" evidence="1">
    <location>
        <position position="146"/>
    </location>
</feature>
<dbReference type="EMBL" id="BTSY01000004">
    <property type="protein sequence ID" value="GMT24337.1"/>
    <property type="molecule type" value="Genomic_DNA"/>
</dbReference>
<organism evidence="1 2">
    <name type="scientific">Pristionchus fissidentatus</name>
    <dbReference type="NCBI Taxonomy" id="1538716"/>
    <lineage>
        <taxon>Eukaryota</taxon>
        <taxon>Metazoa</taxon>
        <taxon>Ecdysozoa</taxon>
        <taxon>Nematoda</taxon>
        <taxon>Chromadorea</taxon>
        <taxon>Rhabditida</taxon>
        <taxon>Rhabditina</taxon>
        <taxon>Diplogasteromorpha</taxon>
        <taxon>Diplogasteroidea</taxon>
        <taxon>Neodiplogasteridae</taxon>
        <taxon>Pristionchus</taxon>
    </lineage>
</organism>
<reference evidence="1" key="1">
    <citation type="submission" date="2023-10" db="EMBL/GenBank/DDBJ databases">
        <title>Genome assembly of Pristionchus species.</title>
        <authorList>
            <person name="Yoshida K."/>
            <person name="Sommer R.J."/>
        </authorList>
    </citation>
    <scope>NUCLEOTIDE SEQUENCE</scope>
    <source>
        <strain evidence="1">RS5133</strain>
    </source>
</reference>
<comment type="caution">
    <text evidence="1">The sequence shown here is derived from an EMBL/GenBank/DDBJ whole genome shotgun (WGS) entry which is preliminary data.</text>
</comment>
<evidence type="ECO:0000313" key="2">
    <source>
        <dbReference type="Proteomes" id="UP001432322"/>
    </source>
</evidence>
<dbReference type="Proteomes" id="UP001432322">
    <property type="component" value="Unassembled WGS sequence"/>
</dbReference>
<sequence length="146" mass="17030">SVFQQVDNKRHTRAYTRLLRDTKAVNSHGLGRVVLISLNIEKNPRLVFHGDREMLRALAQSNLREYMRISDPVSRTVTMPLIDVAKIKLCGDRLERIRATTEVIEAELRPRIQLFYEMDPPNWWPEGVPYQSLYEEEMASHIDAII</sequence>